<evidence type="ECO:0000259" key="1">
    <source>
        <dbReference type="Pfam" id="PF01609"/>
    </source>
</evidence>
<organism evidence="2 3">
    <name type="scientific">Limnoglobus roseus</name>
    <dbReference type="NCBI Taxonomy" id="2598579"/>
    <lineage>
        <taxon>Bacteria</taxon>
        <taxon>Pseudomonadati</taxon>
        <taxon>Planctomycetota</taxon>
        <taxon>Planctomycetia</taxon>
        <taxon>Gemmatales</taxon>
        <taxon>Gemmataceae</taxon>
        <taxon>Limnoglobus</taxon>
    </lineage>
</organism>
<name>A0A5C1AJ42_9BACT</name>
<protein>
    <submittedName>
        <fullName evidence="2">IS4/IS5 family transposase</fullName>
    </submittedName>
</protein>
<dbReference type="Pfam" id="PF01609">
    <property type="entry name" value="DDE_Tnp_1"/>
    <property type="match status" value="1"/>
</dbReference>
<dbReference type="InterPro" id="IPR053172">
    <property type="entry name" value="Tn903_transposase"/>
</dbReference>
<feature type="domain" description="Transposase IS4-like" evidence="1">
    <location>
        <begin position="6"/>
        <end position="181"/>
    </location>
</feature>
<dbReference type="RefSeq" id="WP_149113613.1">
    <property type="nucleotide sequence ID" value="NZ_CP042425.1"/>
</dbReference>
<evidence type="ECO:0000313" key="2">
    <source>
        <dbReference type="EMBL" id="QEL19191.1"/>
    </source>
</evidence>
<evidence type="ECO:0000313" key="3">
    <source>
        <dbReference type="Proteomes" id="UP000324974"/>
    </source>
</evidence>
<dbReference type="AlphaFoldDB" id="A0A5C1AJ42"/>
<dbReference type="KEGG" id="lrs:PX52LOC_06251"/>
<accession>A0A5C1AJ42</accession>
<dbReference type="PANTHER" id="PTHR34631:SF3">
    <property type="entry name" value="ISSOD12 TRANSPOSASE TNPA_ISSOD12"/>
    <property type="match status" value="1"/>
</dbReference>
<keyword evidence="3" id="KW-1185">Reference proteome</keyword>
<reference evidence="3" key="1">
    <citation type="submission" date="2019-08" db="EMBL/GenBank/DDBJ databases">
        <title>Limnoglobus roseus gen. nov., sp. nov., a novel freshwater planctomycete with a giant genome from the family Gemmataceae.</title>
        <authorList>
            <person name="Kulichevskaya I.S."/>
            <person name="Naumoff D.G."/>
            <person name="Miroshnikov K."/>
            <person name="Ivanova A."/>
            <person name="Philippov D.A."/>
            <person name="Hakobyan A."/>
            <person name="Rijpstra I.C."/>
            <person name="Sinninghe Damste J.S."/>
            <person name="Liesack W."/>
            <person name="Dedysh S.N."/>
        </authorList>
    </citation>
    <scope>NUCLEOTIDE SEQUENCE [LARGE SCALE GENOMIC DNA]</scope>
    <source>
        <strain evidence="3">PX52</strain>
    </source>
</reference>
<gene>
    <name evidence="2" type="ORF">PX52LOC_06251</name>
</gene>
<dbReference type="PANTHER" id="PTHR34631">
    <property type="match status" value="1"/>
</dbReference>
<sequence>MAGLETQFAIDGTGFSGARYEKWFDEKWGTQESQSAWVKLHAVVGTRTNVVAACVVTDKEQHDSPMLPQLIAEAAKTFDVKELSADKAYCGRDNFAATDAIGAAFYPAFKRNATGAVGGSYAKAFHAFQMNKEEYEQHYHRRSNVEATFSAIKRKFGECTRAKNDNTMKAEVLAKVVCHNICTVIGTAYELGVAPMIGLNGCTNNPPAAHLMA</sequence>
<dbReference type="InterPro" id="IPR002559">
    <property type="entry name" value="Transposase_11"/>
</dbReference>
<dbReference type="GO" id="GO:0006313">
    <property type="term" value="P:DNA transposition"/>
    <property type="evidence" value="ECO:0007669"/>
    <property type="project" value="InterPro"/>
</dbReference>
<dbReference type="GO" id="GO:0003677">
    <property type="term" value="F:DNA binding"/>
    <property type="evidence" value="ECO:0007669"/>
    <property type="project" value="InterPro"/>
</dbReference>
<proteinExistence type="predicted"/>
<dbReference type="Proteomes" id="UP000324974">
    <property type="component" value="Chromosome"/>
</dbReference>
<dbReference type="EMBL" id="CP042425">
    <property type="protein sequence ID" value="QEL19191.1"/>
    <property type="molecule type" value="Genomic_DNA"/>
</dbReference>
<dbReference type="GO" id="GO:0004803">
    <property type="term" value="F:transposase activity"/>
    <property type="evidence" value="ECO:0007669"/>
    <property type="project" value="InterPro"/>
</dbReference>